<organism evidence="3 4">
    <name type="scientific">Silicimonas algicola</name>
    <dbReference type="NCBI Taxonomy" id="1826607"/>
    <lineage>
        <taxon>Bacteria</taxon>
        <taxon>Pseudomonadati</taxon>
        <taxon>Pseudomonadota</taxon>
        <taxon>Alphaproteobacteria</taxon>
        <taxon>Rhodobacterales</taxon>
        <taxon>Paracoccaceae</taxon>
    </lineage>
</organism>
<dbReference type="Pfam" id="PF10077">
    <property type="entry name" value="DUF2314"/>
    <property type="match status" value="1"/>
</dbReference>
<comment type="caution">
    <text evidence="3">The sequence shown here is derived from an EMBL/GenBank/DDBJ whole genome shotgun (WGS) entry which is preliminary data.</text>
</comment>
<protein>
    <submittedName>
        <fullName evidence="3">Uncharacterized protein YegJ (DUF2314 family)</fullName>
    </submittedName>
</protein>
<dbReference type="EMBL" id="QGGV01000001">
    <property type="protein sequence ID" value="PWK58772.1"/>
    <property type="molecule type" value="Genomic_DNA"/>
</dbReference>
<keyword evidence="4" id="KW-1185">Reference proteome</keyword>
<gene>
    <name evidence="3" type="ORF">C8D95_101588</name>
</gene>
<keyword evidence="1" id="KW-0732">Signal</keyword>
<feature type="chain" id="PRO_5016448502" evidence="1">
    <location>
        <begin position="27"/>
        <end position="184"/>
    </location>
</feature>
<evidence type="ECO:0000256" key="1">
    <source>
        <dbReference type="SAM" id="SignalP"/>
    </source>
</evidence>
<evidence type="ECO:0000313" key="3">
    <source>
        <dbReference type="EMBL" id="PWK58772.1"/>
    </source>
</evidence>
<feature type="signal peptide" evidence="1">
    <location>
        <begin position="1"/>
        <end position="26"/>
    </location>
</feature>
<evidence type="ECO:0000259" key="2">
    <source>
        <dbReference type="Pfam" id="PF10077"/>
    </source>
</evidence>
<proteinExistence type="predicted"/>
<dbReference type="RefSeq" id="WP_164721566.1">
    <property type="nucleotide sequence ID" value="NZ_CP034588.1"/>
</dbReference>
<feature type="domain" description="DUF2314" evidence="2">
    <location>
        <begin position="55"/>
        <end position="168"/>
    </location>
</feature>
<accession>A0A316GDI3</accession>
<reference evidence="3 4" key="1">
    <citation type="submission" date="2018-05" db="EMBL/GenBank/DDBJ databases">
        <title>Genomic Encyclopedia of Type Strains, Phase IV (KMG-IV): sequencing the most valuable type-strain genomes for metagenomic binning, comparative biology and taxonomic classification.</title>
        <authorList>
            <person name="Goeker M."/>
        </authorList>
    </citation>
    <scope>NUCLEOTIDE SEQUENCE [LARGE SCALE GENOMIC DNA]</scope>
    <source>
        <strain evidence="3 4">DSM 103371</strain>
    </source>
</reference>
<dbReference type="InterPro" id="IPR018756">
    <property type="entry name" value="DUF2314"/>
</dbReference>
<evidence type="ECO:0000313" key="4">
    <source>
        <dbReference type="Proteomes" id="UP000245390"/>
    </source>
</evidence>
<sequence>MDLSWKRRGRLAGLAILAAAFVAANALPDLGAAAARTGGATGPETRSSSALDITLAQLQARAHLDRFFEAVLDDRGIARNGAALKVALRDERTGAGSIVWITPFARRGDLLMGTLAAAPAPALRIRQGDLVRFNAEDVRDWSFTGADGRMYGNFTTRLVLNAMAPDQAARIAAILSDSPAPADW</sequence>
<dbReference type="Proteomes" id="UP000245390">
    <property type="component" value="Unassembled WGS sequence"/>
</dbReference>
<dbReference type="AlphaFoldDB" id="A0A316GDI3"/>
<name>A0A316GDI3_9RHOB</name>